<reference evidence="2" key="1">
    <citation type="submission" date="2017-06" db="EMBL/GenBank/DDBJ databases">
        <title>Novel microbial phyla capable of carbon fixation and sulfur reduction in deep-sea sediments.</title>
        <authorList>
            <person name="Huang J."/>
            <person name="Baker B."/>
            <person name="Wang Y."/>
        </authorList>
    </citation>
    <scope>NUCLEOTIDE SEQUENCE [LARGE SCALE GENOMIC DNA]</scope>
    <source>
        <strain evidence="2">B3_LCP</strain>
    </source>
</reference>
<evidence type="ECO:0000259" key="1">
    <source>
        <dbReference type="Pfam" id="PF18962"/>
    </source>
</evidence>
<dbReference type="Gene3D" id="2.60.40.4070">
    <property type="match status" value="1"/>
</dbReference>
<dbReference type="InterPro" id="IPR026444">
    <property type="entry name" value="Secre_tail"/>
</dbReference>
<evidence type="ECO:0000313" key="2">
    <source>
        <dbReference type="EMBL" id="TKJ40735.1"/>
    </source>
</evidence>
<proteinExistence type="predicted"/>
<dbReference type="Proteomes" id="UP000319619">
    <property type="component" value="Unassembled WGS sequence"/>
</dbReference>
<organism evidence="2">
    <name type="scientific">candidate division LCP-89 bacterium B3_LCP</name>
    <dbReference type="NCBI Taxonomy" id="2012998"/>
    <lineage>
        <taxon>Bacteria</taxon>
        <taxon>Pseudomonadati</taxon>
        <taxon>Bacteria division LCP-89</taxon>
    </lineage>
</organism>
<dbReference type="NCBIfam" id="TIGR04183">
    <property type="entry name" value="Por_Secre_tail"/>
    <property type="match status" value="1"/>
</dbReference>
<protein>
    <recommendedName>
        <fullName evidence="1">Secretion system C-terminal sorting domain-containing protein</fullName>
    </recommendedName>
</protein>
<dbReference type="Pfam" id="PF18962">
    <property type="entry name" value="Por_Secre_tail"/>
    <property type="match status" value="1"/>
</dbReference>
<sequence length="183" mass="20681">MNKIYTIPQIIVILAVFFLCQSSSRATVNNRYLTGLNVGNKSGSQTFGNVHILGESVIGKNEINSIRNYNGFGYFLFFYQNLITGIIEVRTGDLFPKTFKLHQNYPNPFNPTTKIIYEIPKATHVELKVYDLLGRTVGDLVDSYKLPGVYAVFWESAGLPSGVYFCTIRAGDYYRVIKLVVEK</sequence>
<dbReference type="EMBL" id="NJBN01000004">
    <property type="protein sequence ID" value="TKJ40735.1"/>
    <property type="molecule type" value="Genomic_DNA"/>
</dbReference>
<dbReference type="AlphaFoldDB" id="A0A532V0J8"/>
<name>A0A532V0J8_UNCL8</name>
<comment type="caution">
    <text evidence="2">The sequence shown here is derived from an EMBL/GenBank/DDBJ whole genome shotgun (WGS) entry which is preliminary data.</text>
</comment>
<accession>A0A532V0J8</accession>
<feature type="domain" description="Secretion system C-terminal sorting" evidence="1">
    <location>
        <begin position="105"/>
        <end position="181"/>
    </location>
</feature>
<gene>
    <name evidence="2" type="ORF">CEE37_07160</name>
</gene>